<dbReference type="EMBL" id="JBBDHC010000014">
    <property type="protein sequence ID" value="MEJ1250066.1"/>
    <property type="molecule type" value="Genomic_DNA"/>
</dbReference>
<dbReference type="RefSeq" id="WP_337335771.1">
    <property type="nucleotide sequence ID" value="NZ_JBBDHC010000014.1"/>
</dbReference>
<gene>
    <name evidence="1" type="ORF">WB794_10325</name>
</gene>
<sequence>MSSPKAQVEVLMNDLVDFAEKMLGTHGEFHPFGGYLNADEEIVHVGVSAAMSWSNDQERADALASSFRLMAQQNRPIAFGIVTNVSFSDNGASSDAIRAFLEHVSGYCADVFFHYVRSDGGIVSITDVTAQQGTPHLFSDGTAMS</sequence>
<organism evidence="1 2">
    <name type="scientific">Denitratimonas tolerans</name>
    <dbReference type="NCBI Taxonomy" id="1338420"/>
    <lineage>
        <taxon>Bacteria</taxon>
        <taxon>Pseudomonadati</taxon>
        <taxon>Pseudomonadota</taxon>
        <taxon>Gammaproteobacteria</taxon>
        <taxon>Lysobacterales</taxon>
        <taxon>Lysobacteraceae</taxon>
        <taxon>Denitratimonas</taxon>
    </lineage>
</organism>
<protein>
    <submittedName>
        <fullName evidence="1">Uncharacterized protein</fullName>
    </submittedName>
</protein>
<evidence type="ECO:0000313" key="2">
    <source>
        <dbReference type="Proteomes" id="UP001364472"/>
    </source>
</evidence>
<evidence type="ECO:0000313" key="1">
    <source>
        <dbReference type="EMBL" id="MEJ1250066.1"/>
    </source>
</evidence>
<reference evidence="1 2" key="1">
    <citation type="journal article" date="2016" name="Antonie Van Leeuwenhoek">
        <title>Denitratimonas tolerans gen. nov., sp. nov., a denitrifying bacterium isolated from a bioreactor for tannery wastewater treatment.</title>
        <authorList>
            <person name="Han S.I."/>
            <person name="Kim J.O."/>
            <person name="Lee Y.R."/>
            <person name="Ekpeghere K.I."/>
            <person name="Koh S.C."/>
            <person name="Whang K.S."/>
        </authorList>
    </citation>
    <scope>NUCLEOTIDE SEQUENCE [LARGE SCALE GENOMIC DNA]</scope>
    <source>
        <strain evidence="1 2">KACC 17565</strain>
    </source>
</reference>
<accession>A0AAW9R918</accession>
<dbReference type="AlphaFoldDB" id="A0AAW9R918"/>
<keyword evidence="2" id="KW-1185">Reference proteome</keyword>
<dbReference type="Proteomes" id="UP001364472">
    <property type="component" value="Unassembled WGS sequence"/>
</dbReference>
<proteinExistence type="predicted"/>
<name>A0AAW9R918_9GAMM</name>
<comment type="caution">
    <text evidence="1">The sequence shown here is derived from an EMBL/GenBank/DDBJ whole genome shotgun (WGS) entry which is preliminary data.</text>
</comment>